<evidence type="ECO:0000256" key="1">
    <source>
        <dbReference type="ARBA" id="ARBA00022603"/>
    </source>
</evidence>
<evidence type="ECO:0000313" key="8">
    <source>
        <dbReference type="Proteomes" id="UP001652564"/>
    </source>
</evidence>
<dbReference type="Gene3D" id="1.10.940.10">
    <property type="entry name" value="NusB-like"/>
    <property type="match status" value="1"/>
</dbReference>
<name>A0ABT2ZS47_9RHOB</name>
<dbReference type="Gene3D" id="3.40.50.150">
    <property type="entry name" value="Vaccinia Virus protein VP39"/>
    <property type="match status" value="1"/>
</dbReference>
<dbReference type="GO" id="GO:0032259">
    <property type="term" value="P:methylation"/>
    <property type="evidence" value="ECO:0007669"/>
    <property type="project" value="UniProtKB-KW"/>
</dbReference>
<dbReference type="InterPro" id="IPR049560">
    <property type="entry name" value="MeTrfase_RsmB-F_NOP2_cat"/>
</dbReference>
<evidence type="ECO:0000313" key="7">
    <source>
        <dbReference type="EMBL" id="MCV2873973.1"/>
    </source>
</evidence>
<feature type="active site" description="Nucleophile" evidence="5">
    <location>
        <position position="358"/>
    </location>
</feature>
<dbReference type="Pfam" id="PF01029">
    <property type="entry name" value="NusB"/>
    <property type="match status" value="1"/>
</dbReference>
<dbReference type="InterPro" id="IPR029063">
    <property type="entry name" value="SAM-dependent_MTases_sf"/>
</dbReference>
<keyword evidence="3 5" id="KW-0949">S-adenosyl-L-methionine</keyword>
<keyword evidence="8" id="KW-1185">Reference proteome</keyword>
<feature type="binding site" evidence="5">
    <location>
        <begin position="242"/>
        <end position="248"/>
    </location>
    <ligand>
        <name>S-adenosyl-L-methionine</name>
        <dbReference type="ChEBI" id="CHEBI:59789"/>
    </ligand>
</feature>
<dbReference type="GO" id="GO:0008168">
    <property type="term" value="F:methyltransferase activity"/>
    <property type="evidence" value="ECO:0007669"/>
    <property type="project" value="UniProtKB-KW"/>
</dbReference>
<dbReference type="Proteomes" id="UP001652564">
    <property type="component" value="Unassembled WGS sequence"/>
</dbReference>
<evidence type="ECO:0000256" key="4">
    <source>
        <dbReference type="ARBA" id="ARBA00022884"/>
    </source>
</evidence>
<dbReference type="RefSeq" id="WP_263741229.1">
    <property type="nucleotide sequence ID" value="NZ_JAOWKZ010000004.1"/>
</dbReference>
<dbReference type="PANTHER" id="PTHR22807">
    <property type="entry name" value="NOP2 YEAST -RELATED NOL1/NOP2/FMU SUN DOMAIN-CONTAINING"/>
    <property type="match status" value="1"/>
</dbReference>
<protein>
    <submittedName>
        <fullName evidence="7">Methyltransferase domain-containing protein</fullName>
    </submittedName>
</protein>
<feature type="binding site" evidence="5">
    <location>
        <position position="289"/>
    </location>
    <ligand>
        <name>S-adenosyl-L-methionine</name>
        <dbReference type="ChEBI" id="CHEBI:59789"/>
    </ligand>
</feature>
<dbReference type="SUPFAM" id="SSF48013">
    <property type="entry name" value="NusB-like"/>
    <property type="match status" value="1"/>
</dbReference>
<evidence type="ECO:0000256" key="5">
    <source>
        <dbReference type="PROSITE-ProRule" id="PRU01023"/>
    </source>
</evidence>
<keyword evidence="4 5" id="KW-0694">RNA-binding</keyword>
<evidence type="ECO:0000256" key="3">
    <source>
        <dbReference type="ARBA" id="ARBA00022691"/>
    </source>
</evidence>
<gene>
    <name evidence="7" type="ORF">OEZ71_16875</name>
</gene>
<evidence type="ECO:0000256" key="2">
    <source>
        <dbReference type="ARBA" id="ARBA00022679"/>
    </source>
</evidence>
<sequence length="427" mass="44943">MAADQTARSGAVRLVLGVLEERVALGDQVAAGALAGLAPPDRARAQRLALVTLRNLARADRLLKPFLRKSPPPTVRAILRLAVTEIMAEGAAAHGVVSEAVGLTRSSGRKAEGFAAMVNAVLRRVAETDPAAWAALPPQELPGWLRGRLMSAWGKKAVMAMEVAHGQGAPIDLTTKNGDAAGLAARLGGEVLPTGSVRLTGSPQVSDLPGYAEGDWWVQDAAAALAAKILAPRAGERILDLCAAPGGKTLQLAAAGAQVTALDLSAQRMERLGENLARCRLAADTVVADALTWETPERYDAILLDAPCSATGTIRRHPDLPHIRDASGLKDITLLQAALIDRALVLLKPGGRLVFATCSLLPDEGERQVSAALSRHPGLASDRAALDLPGLAPHWITEENGLRLRPDYWPERGGMDGFFIACLRPGH</sequence>
<comment type="similarity">
    <text evidence="5">Belongs to the class I-like SAM-binding methyltransferase superfamily. RsmB/NOP family.</text>
</comment>
<comment type="caution">
    <text evidence="7">The sequence shown here is derived from an EMBL/GenBank/DDBJ whole genome shotgun (WGS) entry which is preliminary data.</text>
</comment>
<reference evidence="7 8" key="1">
    <citation type="submission" date="2022-10" db="EMBL/GenBank/DDBJ databases">
        <title>Defluviimonas sp. nov., isolated from ocean surface sediments.</title>
        <authorList>
            <person name="He W."/>
            <person name="Wang L."/>
            <person name="Zhang D.-F."/>
        </authorList>
    </citation>
    <scope>NUCLEOTIDE SEQUENCE [LARGE SCALE GENOMIC DNA]</scope>
    <source>
        <strain evidence="7 8">WL0050</strain>
    </source>
</reference>
<dbReference type="InterPro" id="IPR035926">
    <property type="entry name" value="NusB-like_sf"/>
</dbReference>
<organism evidence="7 8">
    <name type="scientific">Albidovulum litorale</name>
    <dbReference type="NCBI Taxonomy" id="2984134"/>
    <lineage>
        <taxon>Bacteria</taxon>
        <taxon>Pseudomonadati</taxon>
        <taxon>Pseudomonadota</taxon>
        <taxon>Alphaproteobacteria</taxon>
        <taxon>Rhodobacterales</taxon>
        <taxon>Paracoccaceae</taxon>
        <taxon>Albidovulum</taxon>
    </lineage>
</organism>
<dbReference type="InterPro" id="IPR006027">
    <property type="entry name" value="NusB_RsmB_TIM44"/>
</dbReference>
<dbReference type="CDD" id="cd02440">
    <property type="entry name" value="AdoMet_MTases"/>
    <property type="match status" value="1"/>
</dbReference>
<dbReference type="EMBL" id="JAOWKZ010000004">
    <property type="protein sequence ID" value="MCV2873973.1"/>
    <property type="molecule type" value="Genomic_DNA"/>
</dbReference>
<keyword evidence="2 5" id="KW-0808">Transferase</keyword>
<proteinExistence type="inferred from homology"/>
<feature type="binding site" evidence="5">
    <location>
        <position position="263"/>
    </location>
    <ligand>
        <name>S-adenosyl-L-methionine</name>
        <dbReference type="ChEBI" id="CHEBI:59789"/>
    </ligand>
</feature>
<keyword evidence="1 5" id="KW-0489">Methyltransferase</keyword>
<dbReference type="PROSITE" id="PS51686">
    <property type="entry name" value="SAM_MT_RSMB_NOP"/>
    <property type="match status" value="1"/>
</dbReference>
<feature type="domain" description="SAM-dependent MTase RsmB/NOP-type" evidence="6">
    <location>
        <begin position="149"/>
        <end position="426"/>
    </location>
</feature>
<accession>A0ABT2ZS47</accession>
<evidence type="ECO:0000259" key="6">
    <source>
        <dbReference type="PROSITE" id="PS51686"/>
    </source>
</evidence>
<feature type="binding site" evidence="5">
    <location>
        <position position="305"/>
    </location>
    <ligand>
        <name>S-adenosyl-L-methionine</name>
        <dbReference type="ChEBI" id="CHEBI:59789"/>
    </ligand>
</feature>
<dbReference type="InterPro" id="IPR023267">
    <property type="entry name" value="RCMT"/>
</dbReference>
<dbReference type="SUPFAM" id="SSF53335">
    <property type="entry name" value="S-adenosyl-L-methionine-dependent methyltransferases"/>
    <property type="match status" value="1"/>
</dbReference>
<dbReference type="Pfam" id="PF01189">
    <property type="entry name" value="Methyltr_RsmB-F"/>
    <property type="match status" value="1"/>
</dbReference>
<dbReference type="PRINTS" id="PR02008">
    <property type="entry name" value="RCMTFAMILY"/>
</dbReference>
<dbReference type="PANTHER" id="PTHR22807:SF61">
    <property type="entry name" value="NOL1_NOP2_SUN FAMILY PROTEIN _ ANTITERMINATION NUSB DOMAIN-CONTAINING PROTEIN"/>
    <property type="match status" value="1"/>
</dbReference>
<dbReference type="InterPro" id="IPR001678">
    <property type="entry name" value="MeTrfase_RsmB-F_NOP2_dom"/>
</dbReference>